<feature type="non-terminal residue" evidence="2">
    <location>
        <position position="275"/>
    </location>
</feature>
<feature type="compositionally biased region" description="Gly residues" evidence="1">
    <location>
        <begin position="138"/>
        <end position="150"/>
    </location>
</feature>
<evidence type="ECO:0000256" key="1">
    <source>
        <dbReference type="SAM" id="MobiDB-lite"/>
    </source>
</evidence>
<evidence type="ECO:0000313" key="2">
    <source>
        <dbReference type="EMBL" id="BAT11879.1"/>
    </source>
</evidence>
<keyword evidence="3" id="KW-1185">Reference proteome</keyword>
<evidence type="ECO:0000313" key="3">
    <source>
        <dbReference type="Proteomes" id="UP000059680"/>
    </source>
</evidence>
<protein>
    <submittedName>
        <fullName evidence="2">Os10g0542750 protein</fullName>
    </submittedName>
</protein>
<dbReference type="InParanoid" id="A0A0P0XX61"/>
<reference evidence="2 3" key="2">
    <citation type="journal article" date="2013" name="Plant Cell Physiol.">
        <title>Rice Annotation Project Database (RAP-DB): an integrative and interactive database for rice genomics.</title>
        <authorList>
            <person name="Sakai H."/>
            <person name="Lee S.S."/>
            <person name="Tanaka T."/>
            <person name="Numa H."/>
            <person name="Kim J."/>
            <person name="Kawahara Y."/>
            <person name="Wakimoto H."/>
            <person name="Yang C.C."/>
            <person name="Iwamoto M."/>
            <person name="Abe T."/>
            <person name="Yamada Y."/>
            <person name="Muto A."/>
            <person name="Inokuchi H."/>
            <person name="Ikemura T."/>
            <person name="Matsumoto T."/>
            <person name="Sasaki T."/>
            <person name="Itoh T."/>
        </authorList>
    </citation>
    <scope>NUCLEOTIDE SEQUENCE [LARGE SCALE GENOMIC DNA]</scope>
    <source>
        <strain evidence="3">cv. Nipponbare</strain>
    </source>
</reference>
<feature type="non-terminal residue" evidence="2">
    <location>
        <position position="1"/>
    </location>
</feature>
<reference evidence="3" key="1">
    <citation type="journal article" date="2005" name="Nature">
        <title>The map-based sequence of the rice genome.</title>
        <authorList>
            <consortium name="International rice genome sequencing project (IRGSP)"/>
            <person name="Matsumoto T."/>
            <person name="Wu J."/>
            <person name="Kanamori H."/>
            <person name="Katayose Y."/>
            <person name="Fujisawa M."/>
            <person name="Namiki N."/>
            <person name="Mizuno H."/>
            <person name="Yamamoto K."/>
            <person name="Antonio B.A."/>
            <person name="Baba T."/>
            <person name="Sakata K."/>
            <person name="Nagamura Y."/>
            <person name="Aoki H."/>
            <person name="Arikawa K."/>
            <person name="Arita K."/>
            <person name="Bito T."/>
            <person name="Chiden Y."/>
            <person name="Fujitsuka N."/>
            <person name="Fukunaka R."/>
            <person name="Hamada M."/>
            <person name="Harada C."/>
            <person name="Hayashi A."/>
            <person name="Hijishita S."/>
            <person name="Honda M."/>
            <person name="Hosokawa S."/>
            <person name="Ichikawa Y."/>
            <person name="Idonuma A."/>
            <person name="Iijima M."/>
            <person name="Ikeda M."/>
            <person name="Ikeno M."/>
            <person name="Ito K."/>
            <person name="Ito S."/>
            <person name="Ito T."/>
            <person name="Ito Y."/>
            <person name="Ito Y."/>
            <person name="Iwabuchi A."/>
            <person name="Kamiya K."/>
            <person name="Karasawa W."/>
            <person name="Kurita K."/>
            <person name="Katagiri S."/>
            <person name="Kikuta A."/>
            <person name="Kobayashi H."/>
            <person name="Kobayashi N."/>
            <person name="Machita K."/>
            <person name="Maehara T."/>
            <person name="Masukawa M."/>
            <person name="Mizubayashi T."/>
            <person name="Mukai Y."/>
            <person name="Nagasaki H."/>
            <person name="Nagata Y."/>
            <person name="Naito S."/>
            <person name="Nakashima M."/>
            <person name="Nakama Y."/>
            <person name="Nakamichi Y."/>
            <person name="Nakamura M."/>
            <person name="Meguro A."/>
            <person name="Negishi M."/>
            <person name="Ohta I."/>
            <person name="Ohta T."/>
            <person name="Okamoto M."/>
            <person name="Ono N."/>
            <person name="Saji S."/>
            <person name="Sakaguchi M."/>
            <person name="Sakai K."/>
            <person name="Shibata M."/>
            <person name="Shimokawa T."/>
            <person name="Song J."/>
            <person name="Takazaki Y."/>
            <person name="Terasawa K."/>
            <person name="Tsugane M."/>
            <person name="Tsuji K."/>
            <person name="Ueda S."/>
            <person name="Waki K."/>
            <person name="Yamagata H."/>
            <person name="Yamamoto M."/>
            <person name="Yamamoto S."/>
            <person name="Yamane H."/>
            <person name="Yoshiki S."/>
            <person name="Yoshihara R."/>
            <person name="Yukawa K."/>
            <person name="Zhong H."/>
            <person name="Yano M."/>
            <person name="Yuan Q."/>
            <person name="Ouyang S."/>
            <person name="Liu J."/>
            <person name="Jones K.M."/>
            <person name="Gansberger K."/>
            <person name="Moffat K."/>
            <person name="Hill J."/>
            <person name="Bera J."/>
            <person name="Fadrosh D."/>
            <person name="Jin S."/>
            <person name="Johri S."/>
            <person name="Kim M."/>
            <person name="Overton L."/>
            <person name="Reardon M."/>
            <person name="Tsitrin T."/>
            <person name="Vuong H."/>
            <person name="Weaver B."/>
            <person name="Ciecko A."/>
            <person name="Tallon L."/>
            <person name="Jackson J."/>
            <person name="Pai G."/>
            <person name="Aken S.V."/>
            <person name="Utterback T."/>
            <person name="Reidmuller S."/>
            <person name="Feldblyum T."/>
            <person name="Hsiao J."/>
            <person name="Zismann V."/>
            <person name="Iobst S."/>
            <person name="de Vazeille A.R."/>
            <person name="Buell C.R."/>
            <person name="Ying K."/>
            <person name="Li Y."/>
            <person name="Lu T."/>
            <person name="Huang Y."/>
            <person name="Zhao Q."/>
            <person name="Feng Q."/>
            <person name="Zhang L."/>
            <person name="Zhu J."/>
            <person name="Weng Q."/>
            <person name="Mu J."/>
            <person name="Lu Y."/>
            <person name="Fan D."/>
            <person name="Liu Y."/>
            <person name="Guan J."/>
            <person name="Zhang Y."/>
            <person name="Yu S."/>
            <person name="Liu X."/>
            <person name="Zhang Y."/>
            <person name="Hong G."/>
            <person name="Han B."/>
            <person name="Choisne N."/>
            <person name="Demange N."/>
            <person name="Orjeda G."/>
            <person name="Samain S."/>
            <person name="Cattolico L."/>
            <person name="Pelletier E."/>
            <person name="Couloux A."/>
            <person name="Segurens B."/>
            <person name="Wincker P."/>
            <person name="D'Hont A."/>
            <person name="Scarpelli C."/>
            <person name="Weissenbach J."/>
            <person name="Salanoubat M."/>
            <person name="Quetier F."/>
            <person name="Yu Y."/>
            <person name="Kim H.R."/>
            <person name="Rambo T."/>
            <person name="Currie J."/>
            <person name="Collura K."/>
            <person name="Luo M."/>
            <person name="Yang T."/>
            <person name="Ammiraju J.S.S."/>
            <person name="Engler F."/>
            <person name="Soderlund C."/>
            <person name="Wing R.A."/>
            <person name="Palmer L.E."/>
            <person name="de la Bastide M."/>
            <person name="Spiegel L."/>
            <person name="Nascimento L."/>
            <person name="Zutavern T."/>
            <person name="O'Shaughnessy A."/>
            <person name="Dike S."/>
            <person name="Dedhia N."/>
            <person name="Preston R."/>
            <person name="Balija V."/>
            <person name="McCombie W.R."/>
            <person name="Chow T."/>
            <person name="Chen H."/>
            <person name="Chung M."/>
            <person name="Chen C."/>
            <person name="Shaw J."/>
            <person name="Wu H."/>
            <person name="Hsiao K."/>
            <person name="Chao Y."/>
            <person name="Chu M."/>
            <person name="Cheng C."/>
            <person name="Hour A."/>
            <person name="Lee P."/>
            <person name="Lin S."/>
            <person name="Lin Y."/>
            <person name="Liou J."/>
            <person name="Liu S."/>
            <person name="Hsing Y."/>
            <person name="Raghuvanshi S."/>
            <person name="Mohanty A."/>
            <person name="Bharti A.K."/>
            <person name="Gaur A."/>
            <person name="Gupta V."/>
            <person name="Kumar D."/>
            <person name="Ravi V."/>
            <person name="Vij S."/>
            <person name="Kapur A."/>
            <person name="Khurana P."/>
            <person name="Khurana P."/>
            <person name="Khurana J.P."/>
            <person name="Tyagi A.K."/>
            <person name="Gaikwad K."/>
            <person name="Singh A."/>
            <person name="Dalal V."/>
            <person name="Srivastava S."/>
            <person name="Dixit A."/>
            <person name="Pal A.K."/>
            <person name="Ghazi I.A."/>
            <person name="Yadav M."/>
            <person name="Pandit A."/>
            <person name="Bhargava A."/>
            <person name="Sureshbabu K."/>
            <person name="Batra K."/>
            <person name="Sharma T.R."/>
            <person name="Mohapatra T."/>
            <person name="Singh N.K."/>
            <person name="Messing J."/>
            <person name="Nelson A.B."/>
            <person name="Fuks G."/>
            <person name="Kavchok S."/>
            <person name="Keizer G."/>
            <person name="Linton E."/>
            <person name="Llaca V."/>
            <person name="Song R."/>
            <person name="Tanyolac B."/>
            <person name="Young S."/>
            <person name="Ho-Il K."/>
            <person name="Hahn J.H."/>
            <person name="Sangsakoo G."/>
            <person name="Vanavichit A."/>
            <person name="de Mattos Luiz.A.T."/>
            <person name="Zimmer P.D."/>
            <person name="Malone G."/>
            <person name="Dellagostin O."/>
            <person name="de Oliveira A.C."/>
            <person name="Bevan M."/>
            <person name="Bancroft I."/>
            <person name="Minx P."/>
            <person name="Cordum H."/>
            <person name="Wilson R."/>
            <person name="Cheng Z."/>
            <person name="Jin W."/>
            <person name="Jiang J."/>
            <person name="Leong S.A."/>
            <person name="Iwama H."/>
            <person name="Gojobori T."/>
            <person name="Itoh T."/>
            <person name="Niimura Y."/>
            <person name="Fujii Y."/>
            <person name="Habara T."/>
            <person name="Sakai H."/>
            <person name="Sato Y."/>
            <person name="Wilson G."/>
            <person name="Kumar K."/>
            <person name="McCouch S."/>
            <person name="Juretic N."/>
            <person name="Hoen D."/>
            <person name="Wright S."/>
            <person name="Bruskiewich R."/>
            <person name="Bureau T."/>
            <person name="Miyao A."/>
            <person name="Hirochika H."/>
            <person name="Nishikawa T."/>
            <person name="Kadowaki K."/>
            <person name="Sugiura M."/>
            <person name="Burr B."/>
            <person name="Sasaki T."/>
        </authorList>
    </citation>
    <scope>NUCLEOTIDE SEQUENCE [LARGE SCALE GENOMIC DNA]</scope>
    <source>
        <strain evidence="3">cv. Nipponbare</strain>
    </source>
</reference>
<reference evidence="2 3" key="3">
    <citation type="journal article" date="2013" name="Rice">
        <title>Improvement of the Oryza sativa Nipponbare reference genome using next generation sequence and optical map data.</title>
        <authorList>
            <person name="Kawahara Y."/>
            <person name="de la Bastide M."/>
            <person name="Hamilton J.P."/>
            <person name="Kanamori H."/>
            <person name="McCombie W.R."/>
            <person name="Ouyang S."/>
            <person name="Schwartz D.C."/>
            <person name="Tanaka T."/>
            <person name="Wu J."/>
            <person name="Zhou S."/>
            <person name="Childs K.L."/>
            <person name="Davidson R.M."/>
            <person name="Lin H."/>
            <person name="Quesada-Ocampo L."/>
            <person name="Vaillancourt B."/>
            <person name="Sakai H."/>
            <person name="Lee S.S."/>
            <person name="Kim J."/>
            <person name="Numa H."/>
            <person name="Itoh T."/>
            <person name="Buell C.R."/>
            <person name="Matsumoto T."/>
        </authorList>
    </citation>
    <scope>NUCLEOTIDE SEQUENCE [LARGE SCALE GENOMIC DNA]</scope>
    <source>
        <strain evidence="3">cv. Nipponbare</strain>
    </source>
</reference>
<name>A0A0P0XX61_ORYSJ</name>
<feature type="compositionally biased region" description="Gly residues" evidence="1">
    <location>
        <begin position="117"/>
        <end position="131"/>
    </location>
</feature>
<gene>
    <name evidence="2" type="ordered locus">Os10g0542750</name>
    <name evidence="2" type="ORF">OSNPB_100542750</name>
</gene>
<proteinExistence type="predicted"/>
<dbReference type="EMBL" id="AP014966">
    <property type="protein sequence ID" value="BAT11879.1"/>
    <property type="molecule type" value="Genomic_DNA"/>
</dbReference>
<dbReference type="Proteomes" id="UP000059680">
    <property type="component" value="Chromosome 10"/>
</dbReference>
<organism evidence="2 3">
    <name type="scientific">Oryza sativa subsp. japonica</name>
    <name type="common">Rice</name>
    <dbReference type="NCBI Taxonomy" id="39947"/>
    <lineage>
        <taxon>Eukaryota</taxon>
        <taxon>Viridiplantae</taxon>
        <taxon>Streptophyta</taxon>
        <taxon>Embryophyta</taxon>
        <taxon>Tracheophyta</taxon>
        <taxon>Spermatophyta</taxon>
        <taxon>Magnoliopsida</taxon>
        <taxon>Liliopsida</taxon>
        <taxon>Poales</taxon>
        <taxon>Poaceae</taxon>
        <taxon>BOP clade</taxon>
        <taxon>Oryzoideae</taxon>
        <taxon>Oryzeae</taxon>
        <taxon>Oryzinae</taxon>
        <taxon>Oryza</taxon>
        <taxon>Oryza sativa</taxon>
    </lineage>
</organism>
<dbReference type="AlphaFoldDB" id="A0A0P0XX61"/>
<accession>A0A0P0XX61</accession>
<dbReference type="PaxDb" id="39947-A0A0P0XX61"/>
<sequence>IVESKCGREQVEQRHPGIDERAVHLLAAALGGGDALLEATHPRHGRLPLLLLLVAVVLEGDGPPPPEEVGHQPHGAGRRAGGGVGRRCPWRRRGARRGLGGGGRHAGEDGGGRGRHGGGGGREGVGEGGLVGVVSRGGTVGEVARGGGEPGDLPRRAPLRAQRRGEARPVAAPERGVGLGEELPERDERLPEAAVEVGEEEEVVEQLLRPRPPQRVLRLRVVEQVGEPGEHLPRPVRPVRHPGRPRLRRCVRPLEQRPRRVVQAGDERVEADGQA</sequence>
<feature type="region of interest" description="Disordered" evidence="1">
    <location>
        <begin position="63"/>
        <end position="188"/>
    </location>
</feature>